<dbReference type="Pfam" id="PF18962">
    <property type="entry name" value="Por_Secre_tail"/>
    <property type="match status" value="1"/>
</dbReference>
<dbReference type="RefSeq" id="WP_150939502.1">
    <property type="nucleotide sequence ID" value="NZ_WAAT01000046.1"/>
</dbReference>
<dbReference type="PANTHER" id="PTHR43737">
    <property type="entry name" value="BLL7424 PROTEIN"/>
    <property type="match status" value="1"/>
</dbReference>
<evidence type="ECO:0000313" key="5">
    <source>
        <dbReference type="Proteomes" id="UP000441333"/>
    </source>
</evidence>
<dbReference type="InterPro" id="IPR026444">
    <property type="entry name" value="Secre_tail"/>
</dbReference>
<feature type="signal peptide" evidence="2">
    <location>
        <begin position="1"/>
        <end position="25"/>
    </location>
</feature>
<feature type="chain" id="PRO_5027098194" evidence="2">
    <location>
        <begin position="26"/>
        <end position="542"/>
    </location>
</feature>
<dbReference type="EMBL" id="WAAT01000046">
    <property type="protein sequence ID" value="KAB1067433.1"/>
    <property type="molecule type" value="Genomic_DNA"/>
</dbReference>
<gene>
    <name evidence="4" type="ORF">F6U93_10320</name>
</gene>
<dbReference type="Proteomes" id="UP000441333">
    <property type="component" value="Unassembled WGS sequence"/>
</dbReference>
<proteinExistence type="predicted"/>
<sequence length="542" mass="59647">MNRRNFIKLSASASVIGLTPLQLQAALKTFTPYFECPDISNRKLVLINLAGGNDGLNTVIPLDQYDAYSNLRPTIKVPISGANKYISLDSTLPENQQVGLHPALKGMKSLYDKGWMRVLQSVGYPRQNKSHFSSTDLYFTGNDGNSLLNGSDTGWMGRFMERYYSSLVVEPFPLGIQIGANKTSLGFHGEEAHGISINLTRQDPAGFYSILNGLGGAPPLNIPDSDYGDQLRYLTNTDSLTNTYAKSISAAFAKGKNRVSYPDTDLSNQLKTVARLMSGDLETKIYLVRISGFDTHDSQVQDLGNIIGKHHELLSSLSDSIEAFITDLESQNLAEDVVGLTFSEFGRKAKENGNLGTDHGEIAPMFVFGKPVKGGVSGTNPDLSEATSRNNYQIKTVQFDYRQTFATLLQDFIGADNAIIDATFFNNTLHQSFNEQKIDDLVKNVYNVSKGCVPLTSNPLGEDKKWLVYPNPFKDQVNITGVQRVESISYRIYNASGVLLLEKTDLVDEGKVTLNLGHFSSGVYLFVILSGSEKEVHKVVKI</sequence>
<name>A0A6N6MER9_9FLAO</name>
<organism evidence="4 5">
    <name type="scientific">Pseudotamlana haliotis</name>
    <dbReference type="NCBI Taxonomy" id="2614804"/>
    <lineage>
        <taxon>Bacteria</taxon>
        <taxon>Pseudomonadati</taxon>
        <taxon>Bacteroidota</taxon>
        <taxon>Flavobacteriia</taxon>
        <taxon>Flavobacteriales</taxon>
        <taxon>Flavobacteriaceae</taxon>
        <taxon>Pseudotamlana</taxon>
    </lineage>
</organism>
<keyword evidence="5" id="KW-1185">Reference proteome</keyword>
<evidence type="ECO:0000259" key="3">
    <source>
        <dbReference type="Pfam" id="PF18962"/>
    </source>
</evidence>
<reference evidence="4 5" key="1">
    <citation type="submission" date="2019-09" db="EMBL/GenBank/DDBJ databases">
        <authorList>
            <person name="Cao W.R."/>
        </authorList>
    </citation>
    <scope>NUCLEOTIDE SEQUENCE [LARGE SCALE GENOMIC DNA]</scope>
    <source>
        <strain evidence="4 5">B1N29</strain>
    </source>
</reference>
<evidence type="ECO:0000256" key="2">
    <source>
        <dbReference type="SAM" id="SignalP"/>
    </source>
</evidence>
<dbReference type="NCBIfam" id="TIGR04183">
    <property type="entry name" value="Por_Secre_tail"/>
    <property type="match status" value="1"/>
</dbReference>
<accession>A0A6N6MER9</accession>
<evidence type="ECO:0000313" key="4">
    <source>
        <dbReference type="EMBL" id="KAB1067433.1"/>
    </source>
</evidence>
<protein>
    <submittedName>
        <fullName evidence="4">DUF1501 domain-containing protein</fullName>
    </submittedName>
</protein>
<dbReference type="AlphaFoldDB" id="A0A6N6MER9"/>
<dbReference type="PANTHER" id="PTHR43737:SF1">
    <property type="entry name" value="DUF1501 DOMAIN-CONTAINING PROTEIN"/>
    <property type="match status" value="1"/>
</dbReference>
<keyword evidence="1 2" id="KW-0732">Signal</keyword>
<dbReference type="Pfam" id="PF07394">
    <property type="entry name" value="DUF1501"/>
    <property type="match status" value="1"/>
</dbReference>
<dbReference type="InterPro" id="IPR010869">
    <property type="entry name" value="DUF1501"/>
</dbReference>
<comment type="caution">
    <text evidence="4">The sequence shown here is derived from an EMBL/GenBank/DDBJ whole genome shotgun (WGS) entry which is preliminary data.</text>
</comment>
<evidence type="ECO:0000256" key="1">
    <source>
        <dbReference type="ARBA" id="ARBA00022729"/>
    </source>
</evidence>
<feature type="domain" description="Secretion system C-terminal sorting" evidence="3">
    <location>
        <begin position="468"/>
        <end position="540"/>
    </location>
</feature>